<dbReference type="AlphaFoldDB" id="A0A6J4HIM2"/>
<organism evidence="1">
    <name type="scientific">uncultured Acidimicrobiales bacterium</name>
    <dbReference type="NCBI Taxonomy" id="310071"/>
    <lineage>
        <taxon>Bacteria</taxon>
        <taxon>Bacillati</taxon>
        <taxon>Actinomycetota</taxon>
        <taxon>Acidimicrobiia</taxon>
        <taxon>Acidimicrobiales</taxon>
        <taxon>environmental samples</taxon>
    </lineage>
</organism>
<name>A0A6J4HIM2_9ACTN</name>
<sequence>MRLTLGSRSYDLRTRALVMAVAGSPREGADIVHMVEPGPAELPVCVTACDEDGVRRALAAGVDLLHLSEPTPASLSLCADAATAVLVPPAAAADAAAAGLPPERIVVDALLLDVTTADLPAVVTAVGVIQGARIVRTADVAGARRVCDVLAAVLEAP</sequence>
<protein>
    <submittedName>
        <fullName evidence="1">Uncharacterized protein</fullName>
    </submittedName>
</protein>
<accession>A0A6J4HIM2</accession>
<reference evidence="1" key="1">
    <citation type="submission" date="2020-02" db="EMBL/GenBank/DDBJ databases">
        <authorList>
            <person name="Meier V. D."/>
        </authorList>
    </citation>
    <scope>NUCLEOTIDE SEQUENCE</scope>
    <source>
        <strain evidence="1">AVDCRST_MAG10</strain>
    </source>
</reference>
<proteinExistence type="predicted"/>
<dbReference type="EMBL" id="CADCTB010000055">
    <property type="protein sequence ID" value="CAA9224310.1"/>
    <property type="molecule type" value="Genomic_DNA"/>
</dbReference>
<evidence type="ECO:0000313" key="1">
    <source>
        <dbReference type="EMBL" id="CAA9224310.1"/>
    </source>
</evidence>
<gene>
    <name evidence="1" type="ORF">AVDCRST_MAG10-835</name>
</gene>